<protein>
    <submittedName>
        <fullName evidence="1">Uncharacterized protein</fullName>
    </submittedName>
</protein>
<dbReference type="EMBL" id="JAXCGZ010021211">
    <property type="protein sequence ID" value="KAK7056570.1"/>
    <property type="molecule type" value="Genomic_DNA"/>
</dbReference>
<dbReference type="AlphaFoldDB" id="A0AAN8ZQI3"/>
<gene>
    <name evidence="1" type="ORF">SK128_023379</name>
</gene>
<organism evidence="1 2">
    <name type="scientific">Halocaridina rubra</name>
    <name type="common">Hawaiian red shrimp</name>
    <dbReference type="NCBI Taxonomy" id="373956"/>
    <lineage>
        <taxon>Eukaryota</taxon>
        <taxon>Metazoa</taxon>
        <taxon>Ecdysozoa</taxon>
        <taxon>Arthropoda</taxon>
        <taxon>Crustacea</taxon>
        <taxon>Multicrustacea</taxon>
        <taxon>Malacostraca</taxon>
        <taxon>Eumalacostraca</taxon>
        <taxon>Eucarida</taxon>
        <taxon>Decapoda</taxon>
        <taxon>Pleocyemata</taxon>
        <taxon>Caridea</taxon>
        <taxon>Atyoidea</taxon>
        <taxon>Atyidae</taxon>
        <taxon>Halocaridina</taxon>
    </lineage>
</organism>
<name>A0AAN8ZQI3_HALRR</name>
<evidence type="ECO:0000313" key="2">
    <source>
        <dbReference type="Proteomes" id="UP001381693"/>
    </source>
</evidence>
<evidence type="ECO:0000313" key="1">
    <source>
        <dbReference type="EMBL" id="KAK7056570.1"/>
    </source>
</evidence>
<keyword evidence="2" id="KW-1185">Reference proteome</keyword>
<accession>A0AAN8ZQI3</accession>
<sequence>LNFHNRIVMASRIIILQICLDARLDCKRSLTPEWFAFFAPRVNYRLNLVSVKATE</sequence>
<proteinExistence type="predicted"/>
<dbReference type="Proteomes" id="UP001381693">
    <property type="component" value="Unassembled WGS sequence"/>
</dbReference>
<comment type="caution">
    <text evidence="1">The sequence shown here is derived from an EMBL/GenBank/DDBJ whole genome shotgun (WGS) entry which is preliminary data.</text>
</comment>
<reference evidence="1 2" key="1">
    <citation type="submission" date="2023-11" db="EMBL/GenBank/DDBJ databases">
        <title>Halocaridina rubra genome assembly.</title>
        <authorList>
            <person name="Smith C."/>
        </authorList>
    </citation>
    <scope>NUCLEOTIDE SEQUENCE [LARGE SCALE GENOMIC DNA]</scope>
    <source>
        <strain evidence="1">EP-1</strain>
        <tissue evidence="1">Whole</tissue>
    </source>
</reference>
<feature type="non-terminal residue" evidence="1">
    <location>
        <position position="1"/>
    </location>
</feature>